<organism evidence="1 2">
    <name type="scientific">Vicia faba</name>
    <name type="common">Broad bean</name>
    <name type="synonym">Faba vulgaris</name>
    <dbReference type="NCBI Taxonomy" id="3906"/>
    <lineage>
        <taxon>Eukaryota</taxon>
        <taxon>Viridiplantae</taxon>
        <taxon>Streptophyta</taxon>
        <taxon>Embryophyta</taxon>
        <taxon>Tracheophyta</taxon>
        <taxon>Spermatophyta</taxon>
        <taxon>Magnoliopsida</taxon>
        <taxon>eudicotyledons</taxon>
        <taxon>Gunneridae</taxon>
        <taxon>Pentapetalae</taxon>
        <taxon>rosids</taxon>
        <taxon>fabids</taxon>
        <taxon>Fabales</taxon>
        <taxon>Fabaceae</taxon>
        <taxon>Papilionoideae</taxon>
        <taxon>50 kb inversion clade</taxon>
        <taxon>NPAAA clade</taxon>
        <taxon>Hologalegina</taxon>
        <taxon>IRL clade</taxon>
        <taxon>Fabeae</taxon>
        <taxon>Vicia</taxon>
    </lineage>
</organism>
<proteinExistence type="predicted"/>
<dbReference type="AlphaFoldDB" id="A0AAV0YTN1"/>
<name>A0AAV0YTN1_VICFA</name>
<dbReference type="InterPro" id="IPR038765">
    <property type="entry name" value="Papain-like_cys_pep_sf"/>
</dbReference>
<evidence type="ECO:0000313" key="1">
    <source>
        <dbReference type="EMBL" id="CAI8588148.1"/>
    </source>
</evidence>
<dbReference type="EMBL" id="OX451736">
    <property type="protein sequence ID" value="CAI8588148.1"/>
    <property type="molecule type" value="Genomic_DNA"/>
</dbReference>
<gene>
    <name evidence="1" type="ORF">VFH_I333760</name>
</gene>
<dbReference type="Proteomes" id="UP001157006">
    <property type="component" value="Chromosome 1L"/>
</dbReference>
<protein>
    <recommendedName>
        <fullName evidence="3">Ubiquitin-like protease family profile domain-containing protein</fullName>
    </recommendedName>
</protein>
<sequence length="122" mass="13982">MTEIMTHGELGIGNVHAYIRLLYDKKMRETVLARRFHFLSAHIVSGATIVREPGSVREYLVNRYTAYVGNPNSLFILPYNTVPVGKHWLLLAIDPIKEVVYFLNSVDGEWTNYPAMKETVDQ</sequence>
<reference evidence="1 2" key="1">
    <citation type="submission" date="2023-01" db="EMBL/GenBank/DDBJ databases">
        <authorList>
            <person name="Kreplak J."/>
        </authorList>
    </citation>
    <scope>NUCLEOTIDE SEQUENCE [LARGE SCALE GENOMIC DNA]</scope>
</reference>
<accession>A0AAV0YTN1</accession>
<evidence type="ECO:0000313" key="2">
    <source>
        <dbReference type="Proteomes" id="UP001157006"/>
    </source>
</evidence>
<dbReference type="Gene3D" id="3.40.395.10">
    <property type="entry name" value="Adenoviral Proteinase, Chain A"/>
    <property type="match status" value="1"/>
</dbReference>
<dbReference type="SUPFAM" id="SSF54001">
    <property type="entry name" value="Cysteine proteinases"/>
    <property type="match status" value="1"/>
</dbReference>
<evidence type="ECO:0008006" key="3">
    <source>
        <dbReference type="Google" id="ProtNLM"/>
    </source>
</evidence>
<keyword evidence="2" id="KW-1185">Reference proteome</keyword>